<name>A0A074JXZ3_9RHOB</name>
<keyword evidence="3 6" id="KW-0808">Transferase</keyword>
<keyword evidence="4 6" id="KW-0949">S-adenosyl-L-methionine</keyword>
<dbReference type="PROSITE" id="PS01153">
    <property type="entry name" value="NOL1_NOP2_SUN"/>
    <property type="match status" value="1"/>
</dbReference>
<dbReference type="InterPro" id="IPR035926">
    <property type="entry name" value="NusB-like_sf"/>
</dbReference>
<dbReference type="Pfam" id="PF01189">
    <property type="entry name" value="Methyltr_RsmB-F"/>
    <property type="match status" value="1"/>
</dbReference>
<evidence type="ECO:0000256" key="2">
    <source>
        <dbReference type="ARBA" id="ARBA00022603"/>
    </source>
</evidence>
<organism evidence="9 10">
    <name type="scientific">Thioclava pacifica DSM 10166</name>
    <dbReference type="NCBI Taxonomy" id="1353537"/>
    <lineage>
        <taxon>Bacteria</taxon>
        <taxon>Pseudomonadati</taxon>
        <taxon>Pseudomonadota</taxon>
        <taxon>Alphaproteobacteria</taxon>
        <taxon>Rhodobacterales</taxon>
        <taxon>Paracoccaceae</taxon>
        <taxon>Thioclava</taxon>
    </lineage>
</organism>
<dbReference type="OrthoDB" id="9810297at2"/>
<dbReference type="GO" id="GO:0006355">
    <property type="term" value="P:regulation of DNA-templated transcription"/>
    <property type="evidence" value="ECO:0007669"/>
    <property type="project" value="InterPro"/>
</dbReference>
<feature type="domain" description="SAM-dependent MTase RsmB/NOP-type" evidence="8">
    <location>
        <begin position="132"/>
        <end position="422"/>
    </location>
</feature>
<dbReference type="InterPro" id="IPR018314">
    <property type="entry name" value="RsmB/NOL1/NOP2-like_CS"/>
</dbReference>
<feature type="binding site" evidence="6">
    <location>
        <position position="261"/>
    </location>
    <ligand>
        <name>S-adenosyl-L-methionine</name>
        <dbReference type="ChEBI" id="CHEBI:59789"/>
    </ligand>
</feature>
<keyword evidence="2 6" id="KW-0489">Methyltransferase</keyword>
<feature type="active site" description="Nucleophile" evidence="6">
    <location>
        <position position="356"/>
    </location>
</feature>
<feature type="binding site" evidence="6">
    <location>
        <position position="303"/>
    </location>
    <ligand>
        <name>S-adenosyl-L-methionine</name>
        <dbReference type="ChEBI" id="CHEBI:59789"/>
    </ligand>
</feature>
<keyword evidence="7" id="KW-0175">Coiled coil</keyword>
<dbReference type="PRINTS" id="PR02008">
    <property type="entry name" value="RCMTFAMILY"/>
</dbReference>
<protein>
    <recommendedName>
        <fullName evidence="8">SAM-dependent MTase RsmB/NOP-type domain-containing protein</fullName>
    </recommendedName>
</protein>
<evidence type="ECO:0000313" key="9">
    <source>
        <dbReference type="EMBL" id="KEO54197.1"/>
    </source>
</evidence>
<feature type="coiled-coil region" evidence="7">
    <location>
        <begin position="260"/>
        <end position="287"/>
    </location>
</feature>
<dbReference type="GO" id="GO:0001510">
    <property type="term" value="P:RNA methylation"/>
    <property type="evidence" value="ECO:0007669"/>
    <property type="project" value="InterPro"/>
</dbReference>
<dbReference type="eggNOG" id="COG0144">
    <property type="taxonomic scope" value="Bacteria"/>
</dbReference>
<dbReference type="InterPro" id="IPR023267">
    <property type="entry name" value="RCMT"/>
</dbReference>
<dbReference type="Gene3D" id="1.10.940.10">
    <property type="entry name" value="NusB-like"/>
    <property type="match status" value="1"/>
</dbReference>
<dbReference type="InterPro" id="IPR029063">
    <property type="entry name" value="SAM-dependent_MTases_sf"/>
</dbReference>
<dbReference type="InterPro" id="IPR049560">
    <property type="entry name" value="MeTrfase_RsmB-F_NOP2_cat"/>
</dbReference>
<dbReference type="Proteomes" id="UP000027432">
    <property type="component" value="Unassembled WGS sequence"/>
</dbReference>
<dbReference type="InterPro" id="IPR006027">
    <property type="entry name" value="NusB_RsmB_TIM44"/>
</dbReference>
<dbReference type="PROSITE" id="PS51686">
    <property type="entry name" value="SAM_MT_RSMB_NOP"/>
    <property type="match status" value="1"/>
</dbReference>
<sequence>MSRPDPARRAALGLIVGVLEDHESLAEQIGAEALDGLEPAQRARAQRLATTTLRHMGRADRILKPHLRRRAPTDVMALLRLATVELLEEKQAPHGVVDAAVTLVKSAGPKVRSFSGLVNAVLRKVADEGDKWETTPAPEMPGWLRGRVMSAFGKKSAQAMELAHLAGAPLDLSVKEDAAGWAETLGAELLPTGSLRLQNAGKVSDLPGFEEGAWWVQDAAAALPAKLLSPVTGARVLDLCAAPGGKTLQLASAGAEVTALDISEARLERLAENLDRMQLEAEVIAADALEWEPEAPFDAILLDAPCSATGTIRRHPDLPFIKDGASIKPLFALQEQLLDRALEWLKPGGTLVYATCSLLPEEGEAQIKAALARHPDLEIIRPDLPGIEPDWITEEGGLRLRPDFWAERGGMDGFYMAKLQRSA</sequence>
<dbReference type="STRING" id="1353537.TP2_04555"/>
<dbReference type="Pfam" id="PF01029">
    <property type="entry name" value="NusB"/>
    <property type="match status" value="1"/>
</dbReference>
<reference evidence="9 10" key="1">
    <citation type="submission" date="2013-07" db="EMBL/GenBank/DDBJ databases">
        <title>Thioclava pacifica DSM 10166 Genome Sequencing.</title>
        <authorList>
            <person name="Lai Q."/>
            <person name="Shao Z."/>
        </authorList>
    </citation>
    <scope>NUCLEOTIDE SEQUENCE [LARGE SCALE GENOMIC DNA]</scope>
    <source>
        <strain evidence="9 10">DSM 10166</strain>
    </source>
</reference>
<evidence type="ECO:0000256" key="6">
    <source>
        <dbReference type="PROSITE-ProRule" id="PRU01023"/>
    </source>
</evidence>
<evidence type="ECO:0000256" key="7">
    <source>
        <dbReference type="SAM" id="Coils"/>
    </source>
</evidence>
<keyword evidence="10" id="KW-1185">Reference proteome</keyword>
<keyword evidence="5 6" id="KW-0694">RNA-binding</keyword>
<evidence type="ECO:0000313" key="10">
    <source>
        <dbReference type="Proteomes" id="UP000027432"/>
    </source>
</evidence>
<comment type="similarity">
    <text evidence="1 6">Belongs to the class I-like SAM-binding methyltransferase superfamily. RsmB/NOP family.</text>
</comment>
<dbReference type="SUPFAM" id="SSF53335">
    <property type="entry name" value="S-adenosyl-L-methionine-dependent methyltransferases"/>
    <property type="match status" value="1"/>
</dbReference>
<accession>A0A074JXZ3</accession>
<dbReference type="CDD" id="cd02440">
    <property type="entry name" value="AdoMet_MTases"/>
    <property type="match status" value="1"/>
</dbReference>
<proteinExistence type="inferred from homology"/>
<dbReference type="AlphaFoldDB" id="A0A074JXZ3"/>
<dbReference type="GO" id="GO:0008173">
    <property type="term" value="F:RNA methyltransferase activity"/>
    <property type="evidence" value="ECO:0007669"/>
    <property type="project" value="InterPro"/>
</dbReference>
<evidence type="ECO:0000256" key="5">
    <source>
        <dbReference type="ARBA" id="ARBA00022884"/>
    </source>
</evidence>
<feature type="binding site" evidence="6">
    <location>
        <begin position="240"/>
        <end position="246"/>
    </location>
    <ligand>
        <name>S-adenosyl-L-methionine</name>
        <dbReference type="ChEBI" id="CHEBI:59789"/>
    </ligand>
</feature>
<gene>
    <name evidence="9" type="ORF">TP2_04555</name>
</gene>
<evidence type="ECO:0000256" key="3">
    <source>
        <dbReference type="ARBA" id="ARBA00022679"/>
    </source>
</evidence>
<dbReference type="EMBL" id="AUND01000012">
    <property type="protein sequence ID" value="KEO54197.1"/>
    <property type="molecule type" value="Genomic_DNA"/>
</dbReference>
<dbReference type="PANTHER" id="PTHR22807:SF61">
    <property type="entry name" value="NOL1_NOP2_SUN FAMILY PROTEIN _ ANTITERMINATION NUSB DOMAIN-CONTAINING PROTEIN"/>
    <property type="match status" value="1"/>
</dbReference>
<evidence type="ECO:0000259" key="8">
    <source>
        <dbReference type="PROSITE" id="PS51686"/>
    </source>
</evidence>
<dbReference type="RefSeq" id="WP_038075219.1">
    <property type="nucleotide sequence ID" value="NZ_AUND01000012.1"/>
</dbReference>
<comment type="caution">
    <text evidence="9">The sequence shown here is derived from an EMBL/GenBank/DDBJ whole genome shotgun (WGS) entry which is preliminary data.</text>
</comment>
<dbReference type="GO" id="GO:0003723">
    <property type="term" value="F:RNA binding"/>
    <property type="evidence" value="ECO:0007669"/>
    <property type="project" value="UniProtKB-UniRule"/>
</dbReference>
<evidence type="ECO:0000256" key="4">
    <source>
        <dbReference type="ARBA" id="ARBA00022691"/>
    </source>
</evidence>
<feature type="binding site" evidence="6">
    <location>
        <position position="287"/>
    </location>
    <ligand>
        <name>S-adenosyl-L-methionine</name>
        <dbReference type="ChEBI" id="CHEBI:59789"/>
    </ligand>
</feature>
<dbReference type="SUPFAM" id="SSF48013">
    <property type="entry name" value="NusB-like"/>
    <property type="match status" value="1"/>
</dbReference>
<dbReference type="FunFam" id="3.40.50.150:FF:000257">
    <property type="entry name" value="16S rRNA methyltransferase"/>
    <property type="match status" value="1"/>
</dbReference>
<dbReference type="Gene3D" id="3.40.50.150">
    <property type="entry name" value="Vaccinia Virus protein VP39"/>
    <property type="match status" value="1"/>
</dbReference>
<dbReference type="InterPro" id="IPR001678">
    <property type="entry name" value="MeTrfase_RsmB-F_NOP2_dom"/>
</dbReference>
<evidence type="ECO:0000256" key="1">
    <source>
        <dbReference type="ARBA" id="ARBA00007494"/>
    </source>
</evidence>
<dbReference type="PANTHER" id="PTHR22807">
    <property type="entry name" value="NOP2 YEAST -RELATED NOL1/NOP2/FMU SUN DOMAIN-CONTAINING"/>
    <property type="match status" value="1"/>
</dbReference>